<evidence type="ECO:0000313" key="2">
    <source>
        <dbReference type="Proteomes" id="UP001295740"/>
    </source>
</evidence>
<comment type="caution">
    <text evidence="1">The sequence shown here is derived from an EMBL/GenBank/DDBJ whole genome shotgun (WGS) entry which is preliminary data.</text>
</comment>
<sequence length="149" mass="16925">MTSWIKLDHQLPKQLQQAAADVAKAVWFHVGNVIITDLGNWRHVAHVSYTPKPDGSLGALILNCVEGAKGSTSQSAAYTVDLMRQHVKVQGHPVRYEPLPTECLPLIGRIRDWVEKERQAQQDRLARERQAENERRRAREAGIKAYILR</sequence>
<dbReference type="Proteomes" id="UP001295740">
    <property type="component" value="Unassembled WGS sequence"/>
</dbReference>
<gene>
    <name evidence="1" type="ORF">KHLLAP_LOCUS12293</name>
</gene>
<evidence type="ECO:0000313" key="1">
    <source>
        <dbReference type="EMBL" id="CAJ2511825.1"/>
    </source>
</evidence>
<reference evidence="1" key="1">
    <citation type="submission" date="2023-10" db="EMBL/GenBank/DDBJ databases">
        <authorList>
            <person name="Hackl T."/>
        </authorList>
    </citation>
    <scope>NUCLEOTIDE SEQUENCE</scope>
</reference>
<dbReference type="AlphaFoldDB" id="A0AAI8YP36"/>
<organism evidence="1 2">
    <name type="scientific">Anthostomella pinea</name>
    <dbReference type="NCBI Taxonomy" id="933095"/>
    <lineage>
        <taxon>Eukaryota</taxon>
        <taxon>Fungi</taxon>
        <taxon>Dikarya</taxon>
        <taxon>Ascomycota</taxon>
        <taxon>Pezizomycotina</taxon>
        <taxon>Sordariomycetes</taxon>
        <taxon>Xylariomycetidae</taxon>
        <taxon>Xylariales</taxon>
        <taxon>Xylariaceae</taxon>
        <taxon>Anthostomella</taxon>
    </lineage>
</organism>
<accession>A0AAI8YP36</accession>
<proteinExistence type="predicted"/>
<keyword evidence="2" id="KW-1185">Reference proteome</keyword>
<protein>
    <submittedName>
        <fullName evidence="1">Uu.00g074500.m01.CDS01</fullName>
    </submittedName>
</protein>
<name>A0AAI8YP36_9PEZI</name>
<dbReference type="EMBL" id="CAUWAG010000018">
    <property type="protein sequence ID" value="CAJ2511825.1"/>
    <property type="molecule type" value="Genomic_DNA"/>
</dbReference>